<dbReference type="InterPro" id="IPR006140">
    <property type="entry name" value="D-isomer_DH_NAD-bd"/>
</dbReference>
<dbReference type="GO" id="GO:0016618">
    <property type="term" value="F:hydroxypyruvate reductase [NAD(P)H] activity"/>
    <property type="evidence" value="ECO:0007669"/>
    <property type="project" value="UniProtKB-EC"/>
</dbReference>
<evidence type="ECO:0000256" key="6">
    <source>
        <dbReference type="ARBA" id="ARBA00066661"/>
    </source>
</evidence>
<evidence type="ECO:0000256" key="1">
    <source>
        <dbReference type="ARBA" id="ARBA00023002"/>
    </source>
</evidence>
<dbReference type="PROSITE" id="PS00671">
    <property type="entry name" value="D_2_HYDROXYACID_DH_3"/>
    <property type="match status" value="1"/>
</dbReference>
<comment type="caution">
    <text evidence="12">The sequence shown here is derived from an EMBL/GenBank/DDBJ whole genome shotgun (WGS) entry which is preliminary data.</text>
</comment>
<keyword evidence="1 9" id="KW-0560">Oxidoreductase</keyword>
<dbReference type="Proteomes" id="UP000250369">
    <property type="component" value="Unassembled WGS sequence"/>
</dbReference>
<evidence type="ECO:0000259" key="10">
    <source>
        <dbReference type="Pfam" id="PF00389"/>
    </source>
</evidence>
<evidence type="ECO:0000256" key="9">
    <source>
        <dbReference type="RuleBase" id="RU003719"/>
    </source>
</evidence>
<comment type="similarity">
    <text evidence="5">Belongs to the D-isomer specific 2-hydroxyacid dehydrogenase family. GhrB subfamily.</text>
</comment>
<organism evidence="12 13">
    <name type="scientific">Paenibacillus contaminans</name>
    <dbReference type="NCBI Taxonomy" id="450362"/>
    <lineage>
        <taxon>Bacteria</taxon>
        <taxon>Bacillati</taxon>
        <taxon>Bacillota</taxon>
        <taxon>Bacilli</taxon>
        <taxon>Bacillales</taxon>
        <taxon>Paenibacillaceae</taxon>
        <taxon>Paenibacillus</taxon>
    </lineage>
</organism>
<feature type="domain" description="D-isomer specific 2-hydroxyacid dehydrogenase catalytic" evidence="10">
    <location>
        <begin position="6"/>
        <end position="318"/>
    </location>
</feature>
<evidence type="ECO:0000256" key="2">
    <source>
        <dbReference type="ARBA" id="ARBA00051801"/>
    </source>
</evidence>
<dbReference type="PANTHER" id="PTHR10996:SF283">
    <property type="entry name" value="GLYOXYLATE_HYDROXYPYRUVATE REDUCTASE B"/>
    <property type="match status" value="1"/>
</dbReference>
<comment type="catalytic activity">
    <reaction evidence="3">
        <text>(R)-glycerate + NADP(+) = 3-hydroxypyruvate + NADPH + H(+)</text>
        <dbReference type="Rhea" id="RHEA:18657"/>
        <dbReference type="ChEBI" id="CHEBI:15378"/>
        <dbReference type="ChEBI" id="CHEBI:16659"/>
        <dbReference type="ChEBI" id="CHEBI:17180"/>
        <dbReference type="ChEBI" id="CHEBI:57783"/>
        <dbReference type="ChEBI" id="CHEBI:58349"/>
        <dbReference type="EC" id="1.1.1.81"/>
    </reaction>
</comment>
<dbReference type="EC" id="1.1.1.81" evidence="7"/>
<evidence type="ECO:0000256" key="8">
    <source>
        <dbReference type="ARBA" id="ARBA00073362"/>
    </source>
</evidence>
<name>A0A329MSV8_9BACL</name>
<dbReference type="CDD" id="cd05301">
    <property type="entry name" value="GDH"/>
    <property type="match status" value="1"/>
</dbReference>
<evidence type="ECO:0000313" key="12">
    <source>
        <dbReference type="EMBL" id="RAV22630.1"/>
    </source>
</evidence>
<evidence type="ECO:0000256" key="7">
    <source>
        <dbReference type="ARBA" id="ARBA00066674"/>
    </source>
</evidence>
<dbReference type="SUPFAM" id="SSF51735">
    <property type="entry name" value="NAD(P)-binding Rossmann-fold domains"/>
    <property type="match status" value="1"/>
</dbReference>
<dbReference type="EMBL" id="QMFB01000002">
    <property type="protein sequence ID" value="RAV22630.1"/>
    <property type="molecule type" value="Genomic_DNA"/>
</dbReference>
<comment type="catalytic activity">
    <reaction evidence="2">
        <text>(R)-glycerate + NAD(+) = 3-hydroxypyruvate + NADH + H(+)</text>
        <dbReference type="Rhea" id="RHEA:17905"/>
        <dbReference type="ChEBI" id="CHEBI:15378"/>
        <dbReference type="ChEBI" id="CHEBI:16659"/>
        <dbReference type="ChEBI" id="CHEBI:17180"/>
        <dbReference type="ChEBI" id="CHEBI:57540"/>
        <dbReference type="ChEBI" id="CHEBI:57945"/>
        <dbReference type="EC" id="1.1.1.81"/>
    </reaction>
</comment>
<proteinExistence type="inferred from homology"/>
<dbReference type="FunFam" id="3.40.50.720:FF:000026">
    <property type="entry name" value="Glyoxylate/hydroxypyruvate reductase B"/>
    <property type="match status" value="1"/>
</dbReference>
<dbReference type="OrthoDB" id="9805416at2"/>
<gene>
    <name evidence="12" type="ORF">DQG23_06160</name>
</gene>
<dbReference type="InterPro" id="IPR036291">
    <property type="entry name" value="NAD(P)-bd_dom_sf"/>
</dbReference>
<evidence type="ECO:0000256" key="5">
    <source>
        <dbReference type="ARBA" id="ARBA00061278"/>
    </source>
</evidence>
<dbReference type="InterPro" id="IPR029753">
    <property type="entry name" value="D-isomer_DH_CS"/>
</dbReference>
<dbReference type="AlphaFoldDB" id="A0A329MSV8"/>
<accession>A0A329MSV8</accession>
<evidence type="ECO:0000256" key="3">
    <source>
        <dbReference type="ARBA" id="ARBA00052239"/>
    </source>
</evidence>
<evidence type="ECO:0000256" key="4">
    <source>
        <dbReference type="ARBA" id="ARBA00052769"/>
    </source>
</evidence>
<reference evidence="12 13" key="1">
    <citation type="journal article" date="2009" name="Int. J. Syst. Evol. Microbiol.">
        <title>Paenibacillus contaminans sp. nov., isolated from a contaminated laboratory plate.</title>
        <authorList>
            <person name="Chou J.H."/>
            <person name="Lee J.H."/>
            <person name="Lin M.C."/>
            <person name="Chang P.S."/>
            <person name="Arun A.B."/>
            <person name="Young C.C."/>
            <person name="Chen W.M."/>
        </authorList>
    </citation>
    <scope>NUCLEOTIDE SEQUENCE [LARGE SCALE GENOMIC DNA]</scope>
    <source>
        <strain evidence="12 13">CKOBP-6</strain>
    </source>
</reference>
<dbReference type="GO" id="GO:0030267">
    <property type="term" value="F:glyoxylate reductase (NADPH) activity"/>
    <property type="evidence" value="ECO:0007669"/>
    <property type="project" value="UniProtKB-EC"/>
</dbReference>
<evidence type="ECO:0000313" key="13">
    <source>
        <dbReference type="Proteomes" id="UP000250369"/>
    </source>
</evidence>
<comment type="catalytic activity">
    <reaction evidence="4">
        <text>glycolate + NADP(+) = glyoxylate + NADPH + H(+)</text>
        <dbReference type="Rhea" id="RHEA:10992"/>
        <dbReference type="ChEBI" id="CHEBI:15378"/>
        <dbReference type="ChEBI" id="CHEBI:29805"/>
        <dbReference type="ChEBI" id="CHEBI:36655"/>
        <dbReference type="ChEBI" id="CHEBI:57783"/>
        <dbReference type="ChEBI" id="CHEBI:58349"/>
        <dbReference type="EC" id="1.1.1.79"/>
    </reaction>
</comment>
<evidence type="ECO:0000259" key="11">
    <source>
        <dbReference type="Pfam" id="PF02826"/>
    </source>
</evidence>
<dbReference type="PANTHER" id="PTHR10996">
    <property type="entry name" value="2-HYDROXYACID DEHYDROGENASE-RELATED"/>
    <property type="match status" value="1"/>
</dbReference>
<dbReference type="Pfam" id="PF00389">
    <property type="entry name" value="2-Hacid_dh"/>
    <property type="match status" value="1"/>
</dbReference>
<protein>
    <recommendedName>
        <fullName evidence="8">Glyoxylate/hydroxypyruvate reductase B</fullName>
        <ecNumber evidence="6">1.1.1.79</ecNumber>
        <ecNumber evidence="7">1.1.1.81</ecNumber>
    </recommendedName>
</protein>
<dbReference type="Gene3D" id="3.40.50.720">
    <property type="entry name" value="NAD(P)-binding Rossmann-like Domain"/>
    <property type="match status" value="2"/>
</dbReference>
<sequence>MKPYKIVMTGSLYPQALAALEEQCEIKKWEGPGPIPREQLLDWLQDADGLVSTGNVKVDGELLAAAPQLRVIAQSSVGYDNVDIQACTAKGVPFGNTPGVLVETVADLTYALLLAAARRIHDGWEMVKSGRWTPGAAVPFGVDPYGKTLGIVGMGDIGSAVARRAQASGMNVIYHNRSRREDDQALGTRYVQFDELLAESDFIVVLVPLSASSKGMFDRDQFAKMKPSAYFINASRGSIVNTEALYEALRTGGIAYAALDVTDPEPLPVDHPLIALPNVLITPHVGSATHETRGRMSDLTAANLLAGLAGKPMPACVNSSAQRI</sequence>
<feature type="domain" description="D-isomer specific 2-hydroxyacid dehydrogenase NAD-binding" evidence="11">
    <location>
        <begin position="111"/>
        <end position="286"/>
    </location>
</feature>
<dbReference type="InterPro" id="IPR006139">
    <property type="entry name" value="D-isomer_2_OHA_DH_cat_dom"/>
</dbReference>
<dbReference type="InterPro" id="IPR050223">
    <property type="entry name" value="D-isomer_2-hydroxyacid_DH"/>
</dbReference>
<dbReference type="SUPFAM" id="SSF52283">
    <property type="entry name" value="Formate/glycerate dehydrogenase catalytic domain-like"/>
    <property type="match status" value="1"/>
</dbReference>
<dbReference type="GO" id="GO:0051287">
    <property type="term" value="F:NAD binding"/>
    <property type="evidence" value="ECO:0007669"/>
    <property type="project" value="InterPro"/>
</dbReference>
<dbReference type="EC" id="1.1.1.79" evidence="6"/>
<dbReference type="Pfam" id="PF02826">
    <property type="entry name" value="2-Hacid_dh_C"/>
    <property type="match status" value="1"/>
</dbReference>
<keyword evidence="13" id="KW-1185">Reference proteome</keyword>
<dbReference type="GO" id="GO:0005829">
    <property type="term" value="C:cytosol"/>
    <property type="evidence" value="ECO:0007669"/>
    <property type="project" value="TreeGrafter"/>
</dbReference>